<evidence type="ECO:0000313" key="1">
    <source>
        <dbReference type="EMBL" id="RZF56738.1"/>
    </source>
</evidence>
<organism evidence="1 2">
    <name type="scientific">Acinetobacter halotolerans</name>
    <dbReference type="NCBI Taxonomy" id="1752076"/>
    <lineage>
        <taxon>Bacteria</taxon>
        <taxon>Pseudomonadati</taxon>
        <taxon>Pseudomonadota</taxon>
        <taxon>Gammaproteobacteria</taxon>
        <taxon>Moraxellales</taxon>
        <taxon>Moraxellaceae</taxon>
        <taxon>Acinetobacter</taxon>
    </lineage>
</organism>
<accession>A0A4Q6XCF1</accession>
<dbReference type="EMBL" id="SGIM01000001">
    <property type="protein sequence ID" value="RZF56738.1"/>
    <property type="molecule type" value="Genomic_DNA"/>
</dbReference>
<name>A0A4Q6XCF1_9GAMM</name>
<gene>
    <name evidence="1" type="ORF">EXE30_00315</name>
</gene>
<sequence>MRKDTKELLLTALKTIVASNEFRESLLEINENFFNLKQESHIRNVLLIHINNFFKEKILNYKAISEHPRINNTRIDLSIVNLDSLDDIFKIEFKFQLIGDYKRGNIIYRKNEIAYDFNNKKSDLFILIVIEWDDSEKLKFDKACGLEKSLINFNKGNTNHWRDAINLLFSDVHTSELYEHERIEIYKPYKTLYHFYFLSQRCEKQSNVPYDKLFKLLPFLEKVQELQLTEYELLINQFINAMDKHMCSNYDEILADVNTSAEQLQNLTEKQLLAFLTAAILRDRFIDWYLKDFIKSGTLLLALKELQYKAN</sequence>
<evidence type="ECO:0000313" key="2">
    <source>
        <dbReference type="Proteomes" id="UP000292110"/>
    </source>
</evidence>
<protein>
    <submittedName>
        <fullName evidence="1">Uncharacterized protein</fullName>
    </submittedName>
</protein>
<dbReference type="RefSeq" id="WP_130160709.1">
    <property type="nucleotide sequence ID" value="NZ_SGIM01000001.1"/>
</dbReference>
<comment type="caution">
    <text evidence="1">The sequence shown here is derived from an EMBL/GenBank/DDBJ whole genome shotgun (WGS) entry which is preliminary data.</text>
</comment>
<dbReference type="AlphaFoldDB" id="A0A4Q6XCF1"/>
<dbReference type="Proteomes" id="UP000292110">
    <property type="component" value="Unassembled WGS sequence"/>
</dbReference>
<keyword evidence="2" id="KW-1185">Reference proteome</keyword>
<reference evidence="1 2" key="1">
    <citation type="submission" date="2019-02" db="EMBL/GenBank/DDBJ databases">
        <title>The draft genome of Acinetobacter halotolerans strain JCM 31009.</title>
        <authorList>
            <person name="Qin J."/>
            <person name="Feng Y."/>
            <person name="Nemec A."/>
            <person name="Zong Z."/>
        </authorList>
    </citation>
    <scope>NUCLEOTIDE SEQUENCE [LARGE SCALE GENOMIC DNA]</scope>
    <source>
        <strain evidence="1 2">JCM 31009</strain>
    </source>
</reference>
<proteinExistence type="predicted"/>